<sequence length="268" mass="29480">MSFYVDCNSERPDIPGANAYIRNSLVNSRDPIKRHSPAQPHQSLVVQPLSPPRPHSWPSFEASKLAEPVDSSMPPPEAPQRPAEQSVADPTYRPPRAERARYEPGPWTATPIRSLNQSPRPAVMLQLLRTTISSLSTTASVSLWMTILFGRAVSRRQARGRPSATRRLLSMETQLVGRCESKVDSDFLPPRAGLAVSVIAAQGRMGWGLGNCLDVIMAFRAAVRTVLPVTDTLLDAWGGQVVQTRQKKKQDHSVAINFSSARSTTHSK</sequence>
<comment type="caution">
    <text evidence="2">The sequence shown here is derived from an EMBL/GenBank/DDBJ whole genome shotgun (WGS) entry which is preliminary data.</text>
</comment>
<name>A0AAD9A9N0_9PEZI</name>
<gene>
    <name evidence="2" type="ORF">CCHR01_13724</name>
</gene>
<accession>A0AAD9A9N0</accession>
<organism evidence="2 3">
    <name type="scientific">Colletotrichum chrysophilum</name>
    <dbReference type="NCBI Taxonomy" id="1836956"/>
    <lineage>
        <taxon>Eukaryota</taxon>
        <taxon>Fungi</taxon>
        <taxon>Dikarya</taxon>
        <taxon>Ascomycota</taxon>
        <taxon>Pezizomycotina</taxon>
        <taxon>Sordariomycetes</taxon>
        <taxon>Hypocreomycetidae</taxon>
        <taxon>Glomerellales</taxon>
        <taxon>Glomerellaceae</taxon>
        <taxon>Colletotrichum</taxon>
        <taxon>Colletotrichum gloeosporioides species complex</taxon>
    </lineage>
</organism>
<dbReference type="Proteomes" id="UP001243330">
    <property type="component" value="Unassembled WGS sequence"/>
</dbReference>
<keyword evidence="3" id="KW-1185">Reference proteome</keyword>
<dbReference type="AlphaFoldDB" id="A0AAD9A9N0"/>
<dbReference type="EMBL" id="JAQOWY010000347">
    <property type="protein sequence ID" value="KAK1843657.1"/>
    <property type="molecule type" value="Genomic_DNA"/>
</dbReference>
<reference evidence="2" key="1">
    <citation type="submission" date="2023-01" db="EMBL/GenBank/DDBJ databases">
        <title>Colletotrichum chrysophilum M932 genome sequence.</title>
        <authorList>
            <person name="Baroncelli R."/>
        </authorList>
    </citation>
    <scope>NUCLEOTIDE SEQUENCE</scope>
    <source>
        <strain evidence="2">M932</strain>
    </source>
</reference>
<evidence type="ECO:0000313" key="3">
    <source>
        <dbReference type="Proteomes" id="UP001243330"/>
    </source>
</evidence>
<protein>
    <submittedName>
        <fullName evidence="2">Uncharacterized protein</fullName>
    </submittedName>
</protein>
<evidence type="ECO:0000313" key="2">
    <source>
        <dbReference type="EMBL" id="KAK1843657.1"/>
    </source>
</evidence>
<evidence type="ECO:0000256" key="1">
    <source>
        <dbReference type="SAM" id="MobiDB-lite"/>
    </source>
</evidence>
<proteinExistence type="predicted"/>
<feature type="region of interest" description="Disordered" evidence="1">
    <location>
        <begin position="28"/>
        <end position="114"/>
    </location>
</feature>